<proteinExistence type="predicted"/>
<dbReference type="EMBL" id="AAHTGA010000001">
    <property type="protein sequence ID" value="ECA0914553.1"/>
    <property type="molecule type" value="Genomic_DNA"/>
</dbReference>
<name>A0A5I2CQR5_SALET</name>
<evidence type="ECO:0000256" key="1">
    <source>
        <dbReference type="SAM" id="Phobius"/>
    </source>
</evidence>
<gene>
    <name evidence="2" type="ORF">EIW74_00280</name>
</gene>
<feature type="transmembrane region" description="Helical" evidence="1">
    <location>
        <begin position="6"/>
        <end position="27"/>
    </location>
</feature>
<keyword evidence="1" id="KW-1133">Transmembrane helix</keyword>
<keyword evidence="1" id="KW-0812">Transmembrane</keyword>
<reference evidence="2" key="1">
    <citation type="submission" date="2018-12" db="EMBL/GenBank/DDBJ databases">
        <authorList>
            <person name="Ashton P.M."/>
            <person name="Dallman T."/>
            <person name="Nair S."/>
            <person name="De Pinna E."/>
            <person name="Peters T."/>
            <person name="Grant K."/>
        </authorList>
    </citation>
    <scope>NUCLEOTIDE SEQUENCE</scope>
    <source>
        <strain evidence="2">644161</strain>
    </source>
</reference>
<organism evidence="2">
    <name type="scientific">Salmonella enterica subsp. enterica serovar Mikawasima</name>
    <dbReference type="NCBI Taxonomy" id="149388"/>
    <lineage>
        <taxon>Bacteria</taxon>
        <taxon>Pseudomonadati</taxon>
        <taxon>Pseudomonadota</taxon>
        <taxon>Gammaproteobacteria</taxon>
        <taxon>Enterobacterales</taxon>
        <taxon>Enterobacteriaceae</taxon>
        <taxon>Salmonella</taxon>
    </lineage>
</organism>
<keyword evidence="1" id="KW-0472">Membrane</keyword>
<comment type="caution">
    <text evidence="2">The sequence shown here is derived from an EMBL/GenBank/DDBJ whole genome shotgun (WGS) entry which is preliminary data.</text>
</comment>
<evidence type="ECO:0000313" key="2">
    <source>
        <dbReference type="EMBL" id="ECA0914553.1"/>
    </source>
</evidence>
<dbReference type="AlphaFoldDB" id="A0A5I2CQR5"/>
<protein>
    <submittedName>
        <fullName evidence="2">Uncharacterized protein</fullName>
    </submittedName>
</protein>
<accession>A0A5I2CQR5</accession>
<sequence>MSYSDTLATIALFVSVLGTVFSCLFSYNLSIKAEKRKEFNLIADKINPFLREEIEMVASGQYHHQMMTREDCYQLMQICGKREGRKILVALIYMKKLTTVVTR</sequence>